<reference evidence="2" key="1">
    <citation type="submission" date="2020-05" db="EMBL/GenBank/DDBJ databases">
        <title>Mycena genomes resolve the evolution of fungal bioluminescence.</title>
        <authorList>
            <person name="Tsai I.J."/>
        </authorList>
    </citation>
    <scope>NUCLEOTIDE SEQUENCE</scope>
    <source>
        <strain evidence="2">CCC161011</strain>
    </source>
</reference>
<gene>
    <name evidence="2" type="ORF">MVEN_00388000</name>
</gene>
<evidence type="ECO:0000313" key="2">
    <source>
        <dbReference type="EMBL" id="KAF7365165.1"/>
    </source>
</evidence>
<dbReference type="OrthoDB" id="3358048at2759"/>
<feature type="transmembrane region" description="Helical" evidence="1">
    <location>
        <begin position="241"/>
        <end position="264"/>
    </location>
</feature>
<feature type="transmembrane region" description="Helical" evidence="1">
    <location>
        <begin position="94"/>
        <end position="117"/>
    </location>
</feature>
<organism evidence="2 3">
    <name type="scientific">Mycena venus</name>
    <dbReference type="NCBI Taxonomy" id="2733690"/>
    <lineage>
        <taxon>Eukaryota</taxon>
        <taxon>Fungi</taxon>
        <taxon>Dikarya</taxon>
        <taxon>Basidiomycota</taxon>
        <taxon>Agaricomycotina</taxon>
        <taxon>Agaricomycetes</taxon>
        <taxon>Agaricomycetidae</taxon>
        <taxon>Agaricales</taxon>
        <taxon>Marasmiineae</taxon>
        <taxon>Mycenaceae</taxon>
        <taxon>Mycena</taxon>
    </lineage>
</organism>
<comment type="caution">
    <text evidence="2">The sequence shown here is derived from an EMBL/GenBank/DDBJ whole genome shotgun (WGS) entry which is preliminary data.</text>
</comment>
<accession>A0A8H6YWJ9</accession>
<feature type="transmembrane region" description="Helical" evidence="1">
    <location>
        <begin position="47"/>
        <end position="67"/>
    </location>
</feature>
<evidence type="ECO:0000313" key="3">
    <source>
        <dbReference type="Proteomes" id="UP000620124"/>
    </source>
</evidence>
<evidence type="ECO:0000256" key="1">
    <source>
        <dbReference type="SAM" id="Phobius"/>
    </source>
</evidence>
<sequence length="310" mass="34477">MTSLRQRVGFQAADDDDDGHRVVLDEVEQEEVIEDLRKRNTQTTARALLLLDGVLAFSALLQTVYLLKDDKASPLLALFPAFAPEPEPDPPCPALFALLALALHANLALLLHPNLIVRLNPVPRASAPLPLPLSYTLSLALAAVAPSLSLFLARSWQATVWAALPLFVVALTHSVHSTLQEGDEALAELEAPSVSRTRSIGRMCLISGVLSLQWVAIHIVLDRLSRWPWVDARCFAGNLEYVSHVSASLFLNYYIHWFSLGLCFRWSERGGSRALVCGHLPYHYHPFPEIKLMRANTPRDKEILDEVLLF</sequence>
<dbReference type="Proteomes" id="UP000620124">
    <property type="component" value="Unassembled WGS sequence"/>
</dbReference>
<keyword evidence="1" id="KW-1133">Transmembrane helix</keyword>
<dbReference type="AlphaFoldDB" id="A0A8H6YWJ9"/>
<keyword evidence="1" id="KW-0812">Transmembrane</keyword>
<protein>
    <submittedName>
        <fullName evidence="2">Uncharacterized protein</fullName>
    </submittedName>
</protein>
<feature type="transmembrane region" description="Helical" evidence="1">
    <location>
        <begin position="158"/>
        <end position="179"/>
    </location>
</feature>
<dbReference type="EMBL" id="JACAZI010000003">
    <property type="protein sequence ID" value="KAF7365165.1"/>
    <property type="molecule type" value="Genomic_DNA"/>
</dbReference>
<feature type="transmembrane region" description="Helical" evidence="1">
    <location>
        <begin position="200"/>
        <end position="221"/>
    </location>
</feature>
<keyword evidence="3" id="KW-1185">Reference proteome</keyword>
<feature type="transmembrane region" description="Helical" evidence="1">
    <location>
        <begin position="129"/>
        <end position="152"/>
    </location>
</feature>
<proteinExistence type="predicted"/>
<name>A0A8H6YWJ9_9AGAR</name>
<keyword evidence="1" id="KW-0472">Membrane</keyword>